<dbReference type="AlphaFoldDB" id="A0A6J6A080"/>
<protein>
    <submittedName>
        <fullName evidence="2">Unannotated protein</fullName>
    </submittedName>
</protein>
<evidence type="ECO:0000256" key="1">
    <source>
        <dbReference type="SAM" id="MobiDB-lite"/>
    </source>
</evidence>
<dbReference type="EMBL" id="CAESAN010000157">
    <property type="protein sequence ID" value="CAB4346886.1"/>
    <property type="molecule type" value="Genomic_DNA"/>
</dbReference>
<sequence length="162" mass="17231">MAVAGAFQADIAQAVGISQRGVGLVLKRLRNDGRLTAKQDAARKRLALDRSYLGNLTKAVPPAEPVQPAEPVKRRAAGAGRKPAGPDGVLVRNLPGLMLRLSPVALANLKALSAVQGIPVWRLVDGFVTRHIDALTGELAEDVQRLAKHELARIRADYPEAG</sequence>
<feature type="region of interest" description="Disordered" evidence="1">
    <location>
        <begin position="59"/>
        <end position="85"/>
    </location>
</feature>
<proteinExistence type="predicted"/>
<name>A0A6J6A080_9ZZZZ</name>
<evidence type="ECO:0000313" key="2">
    <source>
        <dbReference type="EMBL" id="CAB4346886.1"/>
    </source>
</evidence>
<gene>
    <name evidence="2" type="ORF">UFOPK3547_01506</name>
</gene>
<organism evidence="2">
    <name type="scientific">freshwater metagenome</name>
    <dbReference type="NCBI Taxonomy" id="449393"/>
    <lineage>
        <taxon>unclassified sequences</taxon>
        <taxon>metagenomes</taxon>
        <taxon>ecological metagenomes</taxon>
    </lineage>
</organism>
<accession>A0A6J6A080</accession>
<reference evidence="2" key="1">
    <citation type="submission" date="2020-05" db="EMBL/GenBank/DDBJ databases">
        <authorList>
            <person name="Chiriac C."/>
            <person name="Salcher M."/>
            <person name="Ghai R."/>
            <person name="Kavagutti S V."/>
        </authorList>
    </citation>
    <scope>NUCLEOTIDE SEQUENCE</scope>
</reference>